<keyword evidence="3" id="KW-1185">Reference proteome</keyword>
<comment type="caution">
    <text evidence="2">The sequence shown here is derived from an EMBL/GenBank/DDBJ whole genome shotgun (WGS) entry which is preliminary data.</text>
</comment>
<gene>
    <name evidence="2" type="ORF">OXH55_11025</name>
</gene>
<evidence type="ECO:0000259" key="1">
    <source>
        <dbReference type="Pfam" id="PF14470"/>
    </source>
</evidence>
<dbReference type="RefSeq" id="WP_268050026.1">
    <property type="nucleotide sequence ID" value="NZ_JAPQES010000003.1"/>
</dbReference>
<organism evidence="2 3">
    <name type="scientific">Clostridium ganghwense</name>
    <dbReference type="NCBI Taxonomy" id="312089"/>
    <lineage>
        <taxon>Bacteria</taxon>
        <taxon>Bacillati</taxon>
        <taxon>Bacillota</taxon>
        <taxon>Clostridia</taxon>
        <taxon>Eubacteriales</taxon>
        <taxon>Clostridiaceae</taxon>
        <taxon>Clostridium</taxon>
    </lineage>
</organism>
<dbReference type="EMBL" id="JAPQES010000003">
    <property type="protein sequence ID" value="MCY6371167.1"/>
    <property type="molecule type" value="Genomic_DNA"/>
</dbReference>
<reference evidence="2" key="1">
    <citation type="submission" date="2022-12" db="EMBL/GenBank/DDBJ databases">
        <authorList>
            <person name="Wang J."/>
        </authorList>
    </citation>
    <scope>NUCLEOTIDE SEQUENCE</scope>
    <source>
        <strain evidence="2">HY-42-06</strain>
    </source>
</reference>
<name>A0ABT4CQ33_9CLOT</name>
<evidence type="ECO:0000313" key="3">
    <source>
        <dbReference type="Proteomes" id="UP001079657"/>
    </source>
</evidence>
<protein>
    <recommendedName>
        <fullName evidence="1">YokE-like PH domain-containing protein</fullName>
    </recommendedName>
</protein>
<sequence>MRDREFIKKLKVTEVDEEEIKKYEAQSTIDSNKLIERRQSITNKISIENLNRCNEIVQKKLKEGEQIIYKFKSTVSAWKYMMKYLTFRWVNGKYAIPQLGTSYVIYITNERIIFFEVDGIYRIMETRIADFKDVMKFQHKCKKDFIVLDFKLKSIKKDDDELVAGWINNRMIMYVKVSNIEEICRYLDKVLNKNN</sequence>
<dbReference type="InterPro" id="IPR039519">
    <property type="entry name" value="YokE-like_PH"/>
</dbReference>
<proteinExistence type="predicted"/>
<accession>A0ABT4CQ33</accession>
<dbReference type="Pfam" id="PF14470">
    <property type="entry name" value="bPH_3"/>
    <property type="match status" value="1"/>
</dbReference>
<dbReference type="Proteomes" id="UP001079657">
    <property type="component" value="Unassembled WGS sequence"/>
</dbReference>
<feature type="domain" description="YokE-like PH" evidence="1">
    <location>
        <begin position="61"/>
        <end position="169"/>
    </location>
</feature>
<evidence type="ECO:0000313" key="2">
    <source>
        <dbReference type="EMBL" id="MCY6371167.1"/>
    </source>
</evidence>